<dbReference type="HOGENOM" id="CLU_042387_0_0_0"/>
<dbReference type="PANTHER" id="PTHR47649">
    <property type="entry name" value="RIBONUCLEASE D"/>
    <property type="match status" value="1"/>
</dbReference>
<dbReference type="AlphaFoldDB" id="I0IBD6"/>
<name>I0IBD6_PHYMF</name>
<protein>
    <submittedName>
        <fullName evidence="3">Putative ribonuclease</fullName>
    </submittedName>
</protein>
<dbReference type="SUPFAM" id="SSF53098">
    <property type="entry name" value="Ribonuclease H-like"/>
    <property type="match status" value="1"/>
</dbReference>
<feature type="compositionally biased region" description="Pro residues" evidence="1">
    <location>
        <begin position="290"/>
        <end position="301"/>
    </location>
</feature>
<gene>
    <name evidence="3" type="ordered locus">PSMK_04150</name>
</gene>
<dbReference type="InterPro" id="IPR051086">
    <property type="entry name" value="RNase_D-like"/>
</dbReference>
<organism evidence="3 4">
    <name type="scientific">Phycisphaera mikurensis (strain NBRC 102666 / KCTC 22515 / FYK2301M01)</name>
    <dbReference type="NCBI Taxonomy" id="1142394"/>
    <lineage>
        <taxon>Bacteria</taxon>
        <taxon>Pseudomonadati</taxon>
        <taxon>Planctomycetota</taxon>
        <taxon>Phycisphaerae</taxon>
        <taxon>Phycisphaerales</taxon>
        <taxon>Phycisphaeraceae</taxon>
        <taxon>Phycisphaera</taxon>
    </lineage>
</organism>
<dbReference type="Gene3D" id="3.30.420.10">
    <property type="entry name" value="Ribonuclease H-like superfamily/Ribonuclease H"/>
    <property type="match status" value="1"/>
</dbReference>
<keyword evidence="4" id="KW-1185">Reference proteome</keyword>
<dbReference type="InterPro" id="IPR036397">
    <property type="entry name" value="RNaseH_sf"/>
</dbReference>
<dbReference type="Gene3D" id="1.10.150.80">
    <property type="entry name" value="HRDC domain"/>
    <property type="match status" value="1"/>
</dbReference>
<proteinExistence type="predicted"/>
<evidence type="ECO:0000256" key="1">
    <source>
        <dbReference type="SAM" id="MobiDB-lite"/>
    </source>
</evidence>
<dbReference type="InterPro" id="IPR002121">
    <property type="entry name" value="HRDC_dom"/>
</dbReference>
<dbReference type="PROSITE" id="PS50967">
    <property type="entry name" value="HRDC"/>
    <property type="match status" value="1"/>
</dbReference>
<dbReference type="EMBL" id="AP012338">
    <property type="protein sequence ID" value="BAM02574.1"/>
    <property type="molecule type" value="Genomic_DNA"/>
</dbReference>
<reference evidence="3 4" key="1">
    <citation type="submission" date="2012-02" db="EMBL/GenBank/DDBJ databases">
        <title>Complete genome sequence of Phycisphaera mikurensis NBRC 102666.</title>
        <authorList>
            <person name="Ankai A."/>
            <person name="Hosoyama A."/>
            <person name="Terui Y."/>
            <person name="Sekine M."/>
            <person name="Fukai R."/>
            <person name="Kato Y."/>
            <person name="Nakamura S."/>
            <person name="Yamada-Narita S."/>
            <person name="Kawakoshi A."/>
            <person name="Fukunaga Y."/>
            <person name="Yamazaki S."/>
            <person name="Fujita N."/>
        </authorList>
    </citation>
    <scope>NUCLEOTIDE SEQUENCE [LARGE SCALE GENOMIC DNA]</scope>
    <source>
        <strain evidence="4">NBRC 102666 / KCTC 22515 / FYK2301M01</strain>
    </source>
</reference>
<dbReference type="CDD" id="cd06142">
    <property type="entry name" value="RNaseD_exo"/>
    <property type="match status" value="1"/>
</dbReference>
<dbReference type="InterPro" id="IPR010997">
    <property type="entry name" value="HRDC-like_sf"/>
</dbReference>
<dbReference type="GO" id="GO:0008408">
    <property type="term" value="F:3'-5' exonuclease activity"/>
    <property type="evidence" value="ECO:0007669"/>
    <property type="project" value="InterPro"/>
</dbReference>
<dbReference type="SUPFAM" id="SSF47819">
    <property type="entry name" value="HRDC-like"/>
    <property type="match status" value="2"/>
</dbReference>
<dbReference type="GO" id="GO:0006139">
    <property type="term" value="P:nucleobase-containing compound metabolic process"/>
    <property type="evidence" value="ECO:0007669"/>
    <property type="project" value="InterPro"/>
</dbReference>
<dbReference type="InterPro" id="IPR002562">
    <property type="entry name" value="3'-5'_exonuclease_dom"/>
</dbReference>
<dbReference type="GO" id="GO:0000166">
    <property type="term" value="F:nucleotide binding"/>
    <property type="evidence" value="ECO:0007669"/>
    <property type="project" value="InterPro"/>
</dbReference>
<dbReference type="eggNOG" id="COG0349">
    <property type="taxonomic scope" value="Bacteria"/>
</dbReference>
<dbReference type="Proteomes" id="UP000007881">
    <property type="component" value="Chromosome"/>
</dbReference>
<evidence type="ECO:0000313" key="4">
    <source>
        <dbReference type="Proteomes" id="UP000007881"/>
    </source>
</evidence>
<feature type="domain" description="HRDC" evidence="2">
    <location>
        <begin position="213"/>
        <end position="293"/>
    </location>
</feature>
<feature type="region of interest" description="Disordered" evidence="1">
    <location>
        <begin position="286"/>
        <end position="306"/>
    </location>
</feature>
<accession>I0IBD6</accession>
<dbReference type="PANTHER" id="PTHR47649:SF1">
    <property type="entry name" value="RIBONUCLEASE D"/>
    <property type="match status" value="1"/>
</dbReference>
<dbReference type="InterPro" id="IPR044876">
    <property type="entry name" value="HRDC_dom_sf"/>
</dbReference>
<sequence length="375" mass="41024">MATNVPGLVTTDGELLDLVATLREAGAFAFDTEFIGEQNFFPIFCLLQVATIQTATLIDPLAGVDLLPLWELIADPAVETLVHAGLQDLEPVERLTGRPPAAIYDTQIAAGFAGLDYPCSLRKLTDALTDADLGADHKFTDWRKRPLTGDKREYAANDVRYLALLRERIDEEVAKRGHTAKVPEENRRLCAPGAFVSDPLSGRLKAQGTRGMSRRTRAVLDALLHWRQAEAIRNDVPVRMFLADQVLVDLALHPPADAAALRGFKGVPRPVKEHYAAEIPAVCKDAADGPLPPRARRNPPPSEEDKARLDAIWPRVRAFAEDAGISPSLLLNKKELTALVYADAAGQPLPPSRLRRGWRSAFLQPILGDLVTPEA</sequence>
<dbReference type="Pfam" id="PF01612">
    <property type="entry name" value="DNA_pol_A_exo1"/>
    <property type="match status" value="1"/>
</dbReference>
<dbReference type="Pfam" id="PF00570">
    <property type="entry name" value="HRDC"/>
    <property type="match status" value="1"/>
</dbReference>
<evidence type="ECO:0000259" key="2">
    <source>
        <dbReference type="PROSITE" id="PS50967"/>
    </source>
</evidence>
<dbReference type="KEGG" id="phm:PSMK_04150"/>
<dbReference type="SMART" id="SM00341">
    <property type="entry name" value="HRDC"/>
    <property type="match status" value="1"/>
</dbReference>
<dbReference type="InterPro" id="IPR012337">
    <property type="entry name" value="RNaseH-like_sf"/>
</dbReference>
<evidence type="ECO:0000313" key="3">
    <source>
        <dbReference type="EMBL" id="BAM02574.1"/>
    </source>
</evidence>
<dbReference type="SMART" id="SM00474">
    <property type="entry name" value="35EXOc"/>
    <property type="match status" value="1"/>
</dbReference>
<dbReference type="STRING" id="1142394.PSMK_04150"/>
<dbReference type="GO" id="GO:0003676">
    <property type="term" value="F:nucleic acid binding"/>
    <property type="evidence" value="ECO:0007669"/>
    <property type="project" value="InterPro"/>
</dbReference>